<evidence type="ECO:0000313" key="2">
    <source>
        <dbReference type="EMBL" id="QSZ29279.1"/>
    </source>
</evidence>
<protein>
    <submittedName>
        <fullName evidence="2">Uncharacterized protein</fullName>
    </submittedName>
</protein>
<keyword evidence="3" id="KW-1185">Reference proteome</keyword>
<sequence>MDVYGPLNVSLDYRLRFSPTVVKIINQLLDVICKALTSLKPTNDPPQTPSRKRHRISENGGSEVTRRAPSHNSIIFDQEIEYQDHSIKEHGVPEMHAGTLSNATRRLVLEKVQECPFGDDVQLSEKVEPGAVFLSEAPRHSGAAGGGWMKSDIGHRRYVFVKAMASS</sequence>
<evidence type="ECO:0000313" key="3">
    <source>
        <dbReference type="Proteomes" id="UP000672032"/>
    </source>
</evidence>
<name>A0A8A3P895_9HELO</name>
<accession>A0A8A3P895</accession>
<dbReference type="AlphaFoldDB" id="A0A8A3P895"/>
<proteinExistence type="predicted"/>
<evidence type="ECO:0000256" key="1">
    <source>
        <dbReference type="SAM" id="MobiDB-lite"/>
    </source>
</evidence>
<gene>
    <name evidence="2" type="ORF">DSL72_003791</name>
</gene>
<organism evidence="2 3">
    <name type="scientific">Monilinia vaccinii-corymbosi</name>
    <dbReference type="NCBI Taxonomy" id="61207"/>
    <lineage>
        <taxon>Eukaryota</taxon>
        <taxon>Fungi</taxon>
        <taxon>Dikarya</taxon>
        <taxon>Ascomycota</taxon>
        <taxon>Pezizomycotina</taxon>
        <taxon>Leotiomycetes</taxon>
        <taxon>Helotiales</taxon>
        <taxon>Sclerotiniaceae</taxon>
        <taxon>Monilinia</taxon>
    </lineage>
</organism>
<dbReference type="EMBL" id="CP063405">
    <property type="protein sequence ID" value="QSZ29279.1"/>
    <property type="molecule type" value="Genomic_DNA"/>
</dbReference>
<dbReference type="Proteomes" id="UP000672032">
    <property type="component" value="Chromosome 1"/>
</dbReference>
<feature type="region of interest" description="Disordered" evidence="1">
    <location>
        <begin position="39"/>
        <end position="70"/>
    </location>
</feature>
<reference evidence="2" key="1">
    <citation type="submission" date="2020-10" db="EMBL/GenBank/DDBJ databases">
        <title>Genome Sequence of Monilinia vaccinii-corymbosi Sheds Light on Mummy Berry Disease Infection of Blueberry and Mating Type.</title>
        <authorList>
            <person name="Yow A.G."/>
            <person name="Zhang Y."/>
            <person name="Bansal K."/>
            <person name="Eacker S.M."/>
            <person name="Sullivan S."/>
            <person name="Liachko I."/>
            <person name="Cubeta M.A."/>
            <person name="Rollins J.A."/>
            <person name="Ashrafi H."/>
        </authorList>
    </citation>
    <scope>NUCLEOTIDE SEQUENCE</scope>
    <source>
        <strain evidence="2">RL-1</strain>
    </source>
</reference>
<dbReference type="OrthoDB" id="3550845at2759"/>